<protein>
    <submittedName>
        <fullName evidence="6">Putative ABC transport system ATP-binding protein</fullName>
    </submittedName>
</protein>
<dbReference type="AlphaFoldDB" id="A0A840DQA8"/>
<feature type="domain" description="ABC transporter" evidence="5">
    <location>
        <begin position="4"/>
        <end position="221"/>
    </location>
</feature>
<dbReference type="InterPro" id="IPR003593">
    <property type="entry name" value="AAA+_ATPase"/>
</dbReference>
<evidence type="ECO:0000259" key="5">
    <source>
        <dbReference type="PROSITE" id="PS50893"/>
    </source>
</evidence>
<dbReference type="GO" id="GO:0016887">
    <property type="term" value="F:ATP hydrolysis activity"/>
    <property type="evidence" value="ECO:0007669"/>
    <property type="project" value="InterPro"/>
</dbReference>
<evidence type="ECO:0000313" key="7">
    <source>
        <dbReference type="Proteomes" id="UP000571183"/>
    </source>
</evidence>
<evidence type="ECO:0000256" key="4">
    <source>
        <dbReference type="ARBA" id="ARBA00022840"/>
    </source>
</evidence>
<keyword evidence="2" id="KW-0813">Transport</keyword>
<gene>
    <name evidence="6" type="ORF">F5897_001043</name>
</gene>
<dbReference type="InterPro" id="IPR017911">
    <property type="entry name" value="MacB-like_ATP-bd"/>
</dbReference>
<sequence>MKILQLAGVTKKFGNRLILDSLNLAVPTGSSLAITGRSGSGKSTLLNIIGLLETHDAGSITLDGKTLPKPGSKQAMLLRRNTISYLFQSFALLPDKTVQENLLLGMQYSPESKKQKLEKICEMLDKLAIGHLKEQRVKTLSGGEQQRIALARCILKPGKLILADEPTGALDGSTAQAAMAELLTLQQEHQKTLIIVTHSPEVATMCDSRVRLFEGRLAAQQ</sequence>
<keyword evidence="7" id="KW-1185">Reference proteome</keyword>
<evidence type="ECO:0000256" key="1">
    <source>
        <dbReference type="ARBA" id="ARBA00005417"/>
    </source>
</evidence>
<dbReference type="Proteomes" id="UP000571183">
    <property type="component" value="Unassembled WGS sequence"/>
</dbReference>
<dbReference type="GO" id="GO:0005524">
    <property type="term" value="F:ATP binding"/>
    <property type="evidence" value="ECO:0007669"/>
    <property type="project" value="UniProtKB-KW"/>
</dbReference>
<dbReference type="EMBL" id="JACIFD010000009">
    <property type="protein sequence ID" value="MBB4071729.1"/>
    <property type="molecule type" value="Genomic_DNA"/>
</dbReference>
<dbReference type="PROSITE" id="PS50893">
    <property type="entry name" value="ABC_TRANSPORTER_2"/>
    <property type="match status" value="1"/>
</dbReference>
<name>A0A840DQA8_9MICO</name>
<dbReference type="RefSeq" id="WP_183304732.1">
    <property type="nucleotide sequence ID" value="NZ_JACIFD010000009.1"/>
</dbReference>
<dbReference type="InterPro" id="IPR027417">
    <property type="entry name" value="P-loop_NTPase"/>
</dbReference>
<dbReference type="PANTHER" id="PTHR42798:SF4">
    <property type="entry name" value="ABC TRANSPORTER DOMAIN-CONTAINING PROTEIN"/>
    <property type="match status" value="1"/>
</dbReference>
<dbReference type="CDD" id="cd03255">
    <property type="entry name" value="ABC_MJ0796_LolCDE_FtsE"/>
    <property type="match status" value="1"/>
</dbReference>
<reference evidence="6" key="1">
    <citation type="submission" date="2020-08" db="EMBL/GenBank/DDBJ databases">
        <title>Sequencing the genomes of 1000 actinobacteria strains.</title>
        <authorList>
            <person name="Klenk H.-P."/>
        </authorList>
    </citation>
    <scope>NUCLEOTIDE SEQUENCE [LARGE SCALE GENOMIC DNA]</scope>
    <source>
        <strain evidence="6">DSM 27064</strain>
    </source>
</reference>
<evidence type="ECO:0000313" key="6">
    <source>
        <dbReference type="EMBL" id="MBB4071729.1"/>
    </source>
</evidence>
<comment type="caution">
    <text evidence="6">The sequence shown here is derived from an EMBL/GenBank/DDBJ whole genome shotgun (WGS) entry which is preliminary data.</text>
</comment>
<accession>A0A840DQA8</accession>
<dbReference type="PANTHER" id="PTHR42798">
    <property type="entry name" value="LIPOPROTEIN-RELEASING SYSTEM ATP-BINDING PROTEIN LOLD"/>
    <property type="match status" value="1"/>
</dbReference>
<dbReference type="Pfam" id="PF00005">
    <property type="entry name" value="ABC_tran"/>
    <property type="match status" value="1"/>
</dbReference>
<comment type="similarity">
    <text evidence="1">Belongs to the ABC transporter superfamily.</text>
</comment>
<dbReference type="SMART" id="SM00382">
    <property type="entry name" value="AAA"/>
    <property type="match status" value="1"/>
</dbReference>
<dbReference type="SUPFAM" id="SSF52540">
    <property type="entry name" value="P-loop containing nucleoside triphosphate hydrolases"/>
    <property type="match status" value="1"/>
</dbReference>
<keyword evidence="3" id="KW-0547">Nucleotide-binding</keyword>
<keyword evidence="4 6" id="KW-0067">ATP-binding</keyword>
<dbReference type="Gene3D" id="3.40.50.300">
    <property type="entry name" value="P-loop containing nucleotide triphosphate hydrolases"/>
    <property type="match status" value="1"/>
</dbReference>
<organism evidence="6 7">
    <name type="scientific">Canibacter oris</name>
    <dbReference type="NCBI Taxonomy" id="1365628"/>
    <lineage>
        <taxon>Bacteria</taxon>
        <taxon>Bacillati</taxon>
        <taxon>Actinomycetota</taxon>
        <taxon>Actinomycetes</taxon>
        <taxon>Micrococcales</taxon>
        <taxon>Microbacteriaceae</taxon>
        <taxon>Canibacter</taxon>
    </lineage>
</organism>
<dbReference type="InterPro" id="IPR017871">
    <property type="entry name" value="ABC_transporter-like_CS"/>
</dbReference>
<proteinExistence type="inferred from homology"/>
<dbReference type="PROSITE" id="PS00211">
    <property type="entry name" value="ABC_TRANSPORTER_1"/>
    <property type="match status" value="1"/>
</dbReference>
<evidence type="ECO:0000256" key="3">
    <source>
        <dbReference type="ARBA" id="ARBA00022741"/>
    </source>
</evidence>
<evidence type="ECO:0000256" key="2">
    <source>
        <dbReference type="ARBA" id="ARBA00022448"/>
    </source>
</evidence>
<dbReference type="InterPro" id="IPR003439">
    <property type="entry name" value="ABC_transporter-like_ATP-bd"/>
</dbReference>